<proteinExistence type="predicted"/>
<dbReference type="Pfam" id="PF13744">
    <property type="entry name" value="HTH_37"/>
    <property type="match status" value="1"/>
</dbReference>
<dbReference type="SUPFAM" id="SSF47413">
    <property type="entry name" value="lambda repressor-like DNA-binding domains"/>
    <property type="match status" value="1"/>
</dbReference>
<gene>
    <name evidence="2" type="ORF">Q4Q50_22165</name>
</gene>
<name>A0ABU3G6W8_9GAMM</name>
<dbReference type="PROSITE" id="PS50943">
    <property type="entry name" value="HTH_CROC1"/>
    <property type="match status" value="1"/>
</dbReference>
<feature type="domain" description="HTH cro/C1-type" evidence="1">
    <location>
        <begin position="30"/>
        <end position="86"/>
    </location>
</feature>
<organism evidence="2 3">
    <name type="scientific">Shewanella scandinavica</name>
    <dbReference type="NCBI Taxonomy" id="3063538"/>
    <lineage>
        <taxon>Bacteria</taxon>
        <taxon>Pseudomonadati</taxon>
        <taxon>Pseudomonadota</taxon>
        <taxon>Gammaproteobacteria</taxon>
        <taxon>Alteromonadales</taxon>
        <taxon>Shewanellaceae</taxon>
        <taxon>Shewanella</taxon>
    </lineage>
</organism>
<dbReference type="Proteomes" id="UP001249505">
    <property type="component" value="Unassembled WGS sequence"/>
</dbReference>
<evidence type="ECO:0000259" key="1">
    <source>
        <dbReference type="PROSITE" id="PS50943"/>
    </source>
</evidence>
<evidence type="ECO:0000313" key="2">
    <source>
        <dbReference type="EMBL" id="MDT3282993.1"/>
    </source>
</evidence>
<dbReference type="SMART" id="SM00530">
    <property type="entry name" value="HTH_XRE"/>
    <property type="match status" value="1"/>
</dbReference>
<dbReference type="RefSeq" id="WP_311901192.1">
    <property type="nucleotide sequence ID" value="NZ_JAUOES010000053.1"/>
</dbReference>
<dbReference type="CDD" id="cd00093">
    <property type="entry name" value="HTH_XRE"/>
    <property type="match status" value="1"/>
</dbReference>
<dbReference type="InterPro" id="IPR001387">
    <property type="entry name" value="Cro/C1-type_HTH"/>
</dbReference>
<dbReference type="InterPro" id="IPR039554">
    <property type="entry name" value="HigA2-like_HTH"/>
</dbReference>
<comment type="caution">
    <text evidence="2">The sequence shown here is derived from an EMBL/GenBank/DDBJ whole genome shotgun (WGS) entry which is preliminary data.</text>
</comment>
<reference evidence="2 3" key="1">
    <citation type="submission" date="2023-07" db="EMBL/GenBank/DDBJ databases">
        <title>Novel Shewanella species isolated from Baltic Sea sediments.</title>
        <authorList>
            <person name="Martin-Rodriguez A.J."/>
        </authorList>
    </citation>
    <scope>NUCLEOTIDE SEQUENCE [LARGE SCALE GENOMIC DNA]</scope>
    <source>
        <strain evidence="2 3">SP2S1-2</strain>
    </source>
</reference>
<evidence type="ECO:0000313" key="3">
    <source>
        <dbReference type="Proteomes" id="UP001249505"/>
    </source>
</evidence>
<dbReference type="InterPro" id="IPR010982">
    <property type="entry name" value="Lambda_DNA-bd_dom_sf"/>
</dbReference>
<keyword evidence="3" id="KW-1185">Reference proteome</keyword>
<sequence length="104" mass="11745">MKNEKLLDMLGNDPVQLNMISLKVKLMLIITAFIEENKWNQAQAADKLCVSQPRVSNLVNGKISRFSIDMLLEILGKLGYLMDITFNPEEGNNPINVRIRKTAA</sequence>
<accession>A0ABU3G6W8</accession>
<dbReference type="EMBL" id="JAUOES010000053">
    <property type="protein sequence ID" value="MDT3282993.1"/>
    <property type="molecule type" value="Genomic_DNA"/>
</dbReference>
<dbReference type="Gene3D" id="1.10.260.40">
    <property type="entry name" value="lambda repressor-like DNA-binding domains"/>
    <property type="match status" value="1"/>
</dbReference>
<protein>
    <submittedName>
        <fullName evidence="2">Helix-turn-helix transcriptional regulator</fullName>
    </submittedName>
</protein>